<evidence type="ECO:0000259" key="1">
    <source>
        <dbReference type="PROSITE" id="PS50181"/>
    </source>
</evidence>
<evidence type="ECO:0000313" key="3">
    <source>
        <dbReference type="Proteomes" id="UP000243081"/>
    </source>
</evidence>
<dbReference type="EMBL" id="LUKN01002136">
    <property type="protein sequence ID" value="OAQ99600.1"/>
    <property type="molecule type" value="Genomic_DNA"/>
</dbReference>
<name>A0A179ID77_CORDF</name>
<dbReference type="OrthoDB" id="2687876at2759"/>
<dbReference type="InterPro" id="IPR001810">
    <property type="entry name" value="F-box_dom"/>
</dbReference>
<sequence>MSAASLDYRTKRLTYLRPERGDHALDEKLPNLAPSAGCVPLRPPKSHLGTLKMLPLELLGEVLSWLDVLSLTEFRRVNRCTVQLTSSIRQYRAIHEHARTALSCILKIKTGRYMTCSDIYEKLCSSECEECGDFAGYLYLLTCKRVCLPCFTEKDEYLPLSFDQAQRQFGVSVLDRIDLPKMIAVAGTYSPHEHEIAQRIALLDHEAALQTGVSLYGALSVMRRHAREMQILQDYGETDCKSRDARRFVATLPLHCRRKFTAASFLEHLRTSGSIKRVVNLHRHIDDGENSRPNDDIKVAERPTNATTAMRLFLLCEGRR</sequence>
<dbReference type="Proteomes" id="UP000243081">
    <property type="component" value="Unassembled WGS sequence"/>
</dbReference>
<dbReference type="AlphaFoldDB" id="A0A179ID77"/>
<feature type="domain" description="F-box" evidence="1">
    <location>
        <begin position="48"/>
        <end position="94"/>
    </location>
</feature>
<keyword evidence="3" id="KW-1185">Reference proteome</keyword>
<dbReference type="SUPFAM" id="SSF81383">
    <property type="entry name" value="F-box domain"/>
    <property type="match status" value="1"/>
</dbReference>
<proteinExistence type="predicted"/>
<protein>
    <recommendedName>
        <fullName evidence="1">F-box domain-containing protein</fullName>
    </recommendedName>
</protein>
<organism evidence="2 3">
    <name type="scientific">Cordyceps confragosa</name>
    <name type="common">Lecanicillium lecanii</name>
    <dbReference type="NCBI Taxonomy" id="2714763"/>
    <lineage>
        <taxon>Eukaryota</taxon>
        <taxon>Fungi</taxon>
        <taxon>Dikarya</taxon>
        <taxon>Ascomycota</taxon>
        <taxon>Pezizomycotina</taxon>
        <taxon>Sordariomycetes</taxon>
        <taxon>Hypocreomycetidae</taxon>
        <taxon>Hypocreales</taxon>
        <taxon>Cordycipitaceae</taxon>
        <taxon>Akanthomyces</taxon>
    </lineage>
</organism>
<accession>A0A179ID77</accession>
<gene>
    <name evidence="2" type="ORF">LLEC1_06734</name>
</gene>
<dbReference type="PROSITE" id="PS50181">
    <property type="entry name" value="FBOX"/>
    <property type="match status" value="1"/>
</dbReference>
<evidence type="ECO:0000313" key="2">
    <source>
        <dbReference type="EMBL" id="OAQ99600.1"/>
    </source>
</evidence>
<comment type="caution">
    <text evidence="2">The sequence shown here is derived from an EMBL/GenBank/DDBJ whole genome shotgun (WGS) entry which is preliminary data.</text>
</comment>
<dbReference type="InterPro" id="IPR036047">
    <property type="entry name" value="F-box-like_dom_sf"/>
</dbReference>
<reference evidence="2 3" key="1">
    <citation type="submission" date="2016-03" db="EMBL/GenBank/DDBJ databases">
        <title>Fine-scale spatial genetic structure of a fungal parasite of coffee scale insects.</title>
        <authorList>
            <person name="Jackson D."/>
            <person name="Zemenick K.A."/>
            <person name="Malloure B."/>
            <person name="Quandt C.A."/>
            <person name="James T.Y."/>
        </authorList>
    </citation>
    <scope>NUCLEOTIDE SEQUENCE [LARGE SCALE GENOMIC DNA]</scope>
    <source>
        <strain evidence="2 3">UM487</strain>
    </source>
</reference>